<dbReference type="EMBL" id="GBRH01273656">
    <property type="protein sequence ID" value="JAD24239.1"/>
    <property type="molecule type" value="Transcribed_RNA"/>
</dbReference>
<evidence type="ECO:0000313" key="2">
    <source>
        <dbReference type="EMBL" id="JAD24239.1"/>
    </source>
</evidence>
<protein>
    <submittedName>
        <fullName evidence="2">Uncharacterized protein</fullName>
    </submittedName>
</protein>
<name>A0A0A8YDT9_ARUDO</name>
<organism evidence="2">
    <name type="scientific">Arundo donax</name>
    <name type="common">Giant reed</name>
    <name type="synonym">Donax arundinaceus</name>
    <dbReference type="NCBI Taxonomy" id="35708"/>
    <lineage>
        <taxon>Eukaryota</taxon>
        <taxon>Viridiplantae</taxon>
        <taxon>Streptophyta</taxon>
        <taxon>Embryophyta</taxon>
        <taxon>Tracheophyta</taxon>
        <taxon>Spermatophyta</taxon>
        <taxon>Magnoliopsida</taxon>
        <taxon>Liliopsida</taxon>
        <taxon>Poales</taxon>
        <taxon>Poaceae</taxon>
        <taxon>PACMAD clade</taxon>
        <taxon>Arundinoideae</taxon>
        <taxon>Arundineae</taxon>
        <taxon>Arundo</taxon>
    </lineage>
</organism>
<evidence type="ECO:0000256" key="1">
    <source>
        <dbReference type="SAM" id="MobiDB-lite"/>
    </source>
</evidence>
<reference evidence="2" key="1">
    <citation type="submission" date="2014-09" db="EMBL/GenBank/DDBJ databases">
        <authorList>
            <person name="Magalhaes I.L.F."/>
            <person name="Oliveira U."/>
            <person name="Santos F.R."/>
            <person name="Vidigal T.H.D.A."/>
            <person name="Brescovit A.D."/>
            <person name="Santos A.J."/>
        </authorList>
    </citation>
    <scope>NUCLEOTIDE SEQUENCE</scope>
    <source>
        <tissue evidence="2">Shoot tissue taken approximately 20 cm above the soil surface</tissue>
    </source>
</reference>
<reference evidence="2" key="2">
    <citation type="journal article" date="2015" name="Data Brief">
        <title>Shoot transcriptome of the giant reed, Arundo donax.</title>
        <authorList>
            <person name="Barrero R.A."/>
            <person name="Guerrero F.D."/>
            <person name="Moolhuijzen P."/>
            <person name="Goolsby J.A."/>
            <person name="Tidwell J."/>
            <person name="Bellgard S.E."/>
            <person name="Bellgard M.I."/>
        </authorList>
    </citation>
    <scope>NUCLEOTIDE SEQUENCE</scope>
    <source>
        <tissue evidence="2">Shoot tissue taken approximately 20 cm above the soil surface</tissue>
    </source>
</reference>
<dbReference type="AlphaFoldDB" id="A0A0A8YDT9"/>
<feature type="compositionally biased region" description="Basic and acidic residues" evidence="1">
    <location>
        <begin position="35"/>
        <end position="55"/>
    </location>
</feature>
<feature type="region of interest" description="Disordered" evidence="1">
    <location>
        <begin position="27"/>
        <end position="68"/>
    </location>
</feature>
<sequence length="156" mass="16357">MVATAGRFGPGIHRRGRVEGAASCVAGGVAPLGGGRDEPDHVGGCRSGSAEDGRRGPSSGDCGGAGEPLWWRKAEEMGAVGANAKPPASRATRPRLELPRAPWIRWGGPAPPLLWHRRRPPSLMPVSSRSRAGRGGCRLRGRGAAPPLWEKPLPAW</sequence>
<accession>A0A0A8YDT9</accession>
<feature type="region of interest" description="Disordered" evidence="1">
    <location>
        <begin position="123"/>
        <end position="156"/>
    </location>
</feature>
<proteinExistence type="predicted"/>